<dbReference type="EMBL" id="JBEPNW010000002">
    <property type="protein sequence ID" value="MET3868625.1"/>
    <property type="molecule type" value="Genomic_DNA"/>
</dbReference>
<evidence type="ECO:0000259" key="1">
    <source>
        <dbReference type="PROSITE" id="PS50943"/>
    </source>
</evidence>
<sequence length="256" mass="28422">MTQAGLPQRVQQRLDALGMSARQASLDAKLSSAFATNILNGKSKSPRSENLHKLAGVLGTTVNWLVNAEGPETPQTNGHARIDNDLARAMEETAQRAGDLMPVLGEVAAGRWLEVEQDIDESRFEPAPITPDPRWRREAQYGLVVRGTSLNLYAADGDTLHCLDIRQSGRLPVNGDLVIVEKVRDGGQLRERTAKAYHEGENQFVELRAYSDDPRWDEPIHVPHRVFSHVIEKGLSVEIVAIVLGAYRPMPKILRR</sequence>
<dbReference type="InterPro" id="IPR036286">
    <property type="entry name" value="LexA/Signal_pep-like_sf"/>
</dbReference>
<dbReference type="Pfam" id="PF00717">
    <property type="entry name" value="Peptidase_S24"/>
    <property type="match status" value="1"/>
</dbReference>
<dbReference type="Proteomes" id="UP001549119">
    <property type="component" value="Unassembled WGS sequence"/>
</dbReference>
<organism evidence="2 3">
    <name type="scientific">Methylobacterium radiotolerans</name>
    <dbReference type="NCBI Taxonomy" id="31998"/>
    <lineage>
        <taxon>Bacteria</taxon>
        <taxon>Pseudomonadati</taxon>
        <taxon>Pseudomonadota</taxon>
        <taxon>Alphaproteobacteria</taxon>
        <taxon>Hyphomicrobiales</taxon>
        <taxon>Methylobacteriaceae</taxon>
        <taxon>Methylobacterium</taxon>
    </lineage>
</organism>
<dbReference type="InterPro" id="IPR001387">
    <property type="entry name" value="Cro/C1-type_HTH"/>
</dbReference>
<evidence type="ECO:0000313" key="2">
    <source>
        <dbReference type="EMBL" id="MET3868625.1"/>
    </source>
</evidence>
<dbReference type="InterPro" id="IPR010982">
    <property type="entry name" value="Lambda_DNA-bd_dom_sf"/>
</dbReference>
<comment type="caution">
    <text evidence="2">The sequence shown here is derived from an EMBL/GenBank/DDBJ whole genome shotgun (WGS) entry which is preliminary data.</text>
</comment>
<proteinExistence type="predicted"/>
<dbReference type="Gene3D" id="2.10.109.10">
    <property type="entry name" value="Umud Fragment, subunit A"/>
    <property type="match status" value="1"/>
</dbReference>
<dbReference type="SMART" id="SM00530">
    <property type="entry name" value="HTH_XRE"/>
    <property type="match status" value="1"/>
</dbReference>
<dbReference type="RefSeq" id="WP_209650336.1">
    <property type="nucleotide sequence ID" value="NZ_JBEPNV010000001.1"/>
</dbReference>
<dbReference type="Gene3D" id="1.10.260.40">
    <property type="entry name" value="lambda repressor-like DNA-binding domains"/>
    <property type="match status" value="1"/>
</dbReference>
<dbReference type="PROSITE" id="PS50943">
    <property type="entry name" value="HTH_CROC1"/>
    <property type="match status" value="1"/>
</dbReference>
<accession>A0ABV2NQ38</accession>
<protein>
    <submittedName>
        <fullName evidence="2">SOS-response transcriptional repressor LexA</fullName>
    </submittedName>
</protein>
<evidence type="ECO:0000313" key="3">
    <source>
        <dbReference type="Proteomes" id="UP001549119"/>
    </source>
</evidence>
<feature type="domain" description="HTH cro/C1-type" evidence="1">
    <location>
        <begin position="10"/>
        <end position="65"/>
    </location>
</feature>
<dbReference type="SUPFAM" id="SSF51306">
    <property type="entry name" value="LexA/Signal peptidase"/>
    <property type="match status" value="1"/>
</dbReference>
<name>A0ABV2NQ38_9HYPH</name>
<dbReference type="InterPro" id="IPR015927">
    <property type="entry name" value="Peptidase_S24_S26A/B/C"/>
</dbReference>
<dbReference type="SUPFAM" id="SSF47413">
    <property type="entry name" value="lambda repressor-like DNA-binding domains"/>
    <property type="match status" value="1"/>
</dbReference>
<gene>
    <name evidence="2" type="ORF">ABIC20_005934</name>
</gene>
<reference evidence="2 3" key="1">
    <citation type="submission" date="2024-06" db="EMBL/GenBank/DDBJ databases">
        <title>Genomics of switchgrass bacterial isolates.</title>
        <authorList>
            <person name="Shade A."/>
        </authorList>
    </citation>
    <scope>NUCLEOTIDE SEQUENCE [LARGE SCALE GENOMIC DNA]</scope>
    <source>
        <strain evidence="2 3">PvP084</strain>
    </source>
</reference>
<dbReference type="CDD" id="cd00093">
    <property type="entry name" value="HTH_XRE"/>
    <property type="match status" value="1"/>
</dbReference>
<keyword evidence="3" id="KW-1185">Reference proteome</keyword>